<gene>
    <name evidence="1" type="ordered locus">cauri_2002</name>
</gene>
<dbReference type="AlphaFoldDB" id="C3PIE1"/>
<dbReference type="Proteomes" id="UP000002077">
    <property type="component" value="Chromosome"/>
</dbReference>
<dbReference type="EMBL" id="CP001601">
    <property type="protein sequence ID" value="ACP33595.1"/>
    <property type="molecule type" value="Genomic_DNA"/>
</dbReference>
<dbReference type="STRING" id="548476.cauri_2002"/>
<evidence type="ECO:0000313" key="1">
    <source>
        <dbReference type="EMBL" id="ACP33595.1"/>
    </source>
</evidence>
<name>C3PIE1_CORA7</name>
<sequence length="68" mass="8147">MTHKITYRVQRWGREDDTWSWFGTSEHATPNGAVKEMRRMETLFPRAVFRVVERHVQEVIYRVPAENG</sequence>
<evidence type="ECO:0000313" key="2">
    <source>
        <dbReference type="Proteomes" id="UP000002077"/>
    </source>
</evidence>
<accession>C3PIE1</accession>
<protein>
    <submittedName>
        <fullName evidence="1">Uncharacterized protein</fullName>
    </submittedName>
</protein>
<dbReference type="HOGENOM" id="CLU_2786769_0_0_11"/>
<dbReference type="KEGG" id="car:cauri_2002"/>
<reference evidence="1 2" key="1">
    <citation type="journal article" date="2010" name="BMC Genomics">
        <title>Complete genome sequence and lifestyle of black-pigmented Corynebacterium aurimucosum ATCC 700975 (formerly C. nigricans CN-1) isolated from a vaginal swab of a woman with spontaneous abortion.</title>
        <authorList>
            <person name="Trost E."/>
            <person name="Gotker S."/>
            <person name="Schneider J."/>
            <person name="Schneiker-Bekel S."/>
            <person name="Szczepanowski R."/>
            <person name="Tilker A."/>
            <person name="Viehoever P."/>
            <person name="Arnold W."/>
            <person name="Bekel T."/>
            <person name="Blom J."/>
            <person name="Gartemann K.H."/>
            <person name="Linke B."/>
            <person name="Goesmann A."/>
            <person name="Puhler A."/>
            <person name="Shukla S.K."/>
            <person name="Tauch A."/>
        </authorList>
    </citation>
    <scope>NUCLEOTIDE SEQUENCE [LARGE SCALE GENOMIC DNA]</scope>
    <source>
        <strain evidence="2">ATCC 700975 / DSM 44827 / CIP 107346 / CN-1</strain>
    </source>
</reference>
<keyword evidence="2" id="KW-1185">Reference proteome</keyword>
<proteinExistence type="predicted"/>
<organism evidence="1 2">
    <name type="scientific">Corynebacterium aurimucosum (strain ATCC 700975 / DSM 44827 / CIP 107346 / CN-1)</name>
    <name type="common">Corynebacterium nigricans</name>
    <dbReference type="NCBI Taxonomy" id="548476"/>
    <lineage>
        <taxon>Bacteria</taxon>
        <taxon>Bacillati</taxon>
        <taxon>Actinomycetota</taxon>
        <taxon>Actinomycetes</taxon>
        <taxon>Mycobacteriales</taxon>
        <taxon>Corynebacteriaceae</taxon>
        <taxon>Corynebacterium</taxon>
    </lineage>
</organism>